<comment type="caution">
    <text evidence="2">The sequence shown here is derived from an EMBL/GenBank/DDBJ whole genome shotgun (WGS) entry which is preliminary data.</text>
</comment>
<evidence type="ECO:0000313" key="2">
    <source>
        <dbReference type="EMBL" id="GIG15304.1"/>
    </source>
</evidence>
<dbReference type="AlphaFoldDB" id="A0A8J3PG34"/>
<evidence type="ECO:0000259" key="1">
    <source>
        <dbReference type="Pfam" id="PF20254"/>
    </source>
</evidence>
<gene>
    <name evidence="2" type="ORF">Cme02nite_36360</name>
</gene>
<protein>
    <recommendedName>
        <fullName evidence="1">N,N-dimethylformamidase beta subunit-like C-terminal domain-containing protein</fullName>
    </recommendedName>
</protein>
<dbReference type="RefSeq" id="WP_166379735.1">
    <property type="nucleotide sequence ID" value="NZ_BAAATT010000005.1"/>
</dbReference>
<proteinExistence type="predicted"/>
<sequence>MRLTAYAEACAVDPGKTLAFVVGADGGHPAGHVTVVDVPTGQIMASDSVDGPHWSLDVPEHWPSSLYRAAFRADGTSATADSPDADAHFVVRGTGDADVLVSVPFLTWQAYNRSGEPGESLYYAEEPTRAARVSFDRPGGGPPPQEWEHGLLRWLSGSGLRVAYCANLDLHDQPALLDRHRMLVVNGHDEYWTWEMRDHVEAYVRRGGNLAIFAANTCWWQIRLEDGGRTMVCHREAVTDPMTAVDPSRVTVEWSSAPVNRPENALTGVSYRRGAGTWGEHMPKMREESYRARFADHWVFAGTGLRDGDAFGRGALGYETDAADFTEVDGVPRVTGRDGTPPDFVILATADLRHWRHYGQGGHATMGVHRLGQGTVFTAATVNWGSALGDPVVDRITRNVFDRLSGSTPVDFELIGPAVPDAVLAACEGLLFAAARGVLRVRELCGQNLAWREIDTAPDLVALGSPREAYRGMPLGLIGVTRDGWIVYRDPVPERSLWSVLGDAPAGTLALACVNATFYAVADGTLWTRTAASLADGTGTWQQIGPADGVVALTGLSSTLFAATADRLLSRPPVDGPFPWTDLGPAADVRSLTGAAGWLVAGGETLRRRPATASISSSVGLPIQRIE</sequence>
<reference evidence="2" key="1">
    <citation type="submission" date="2021-01" db="EMBL/GenBank/DDBJ databases">
        <title>Whole genome shotgun sequence of Catellatospora methionotrophica NBRC 14553.</title>
        <authorList>
            <person name="Komaki H."/>
            <person name="Tamura T."/>
        </authorList>
    </citation>
    <scope>NUCLEOTIDE SEQUENCE</scope>
    <source>
        <strain evidence="2">NBRC 14553</strain>
    </source>
</reference>
<accession>A0A8J3PG34</accession>
<dbReference type="Pfam" id="PF20254">
    <property type="entry name" value="DMFA2_C"/>
    <property type="match status" value="1"/>
</dbReference>
<evidence type="ECO:0000313" key="3">
    <source>
        <dbReference type="Proteomes" id="UP000660339"/>
    </source>
</evidence>
<dbReference type="InterPro" id="IPR046540">
    <property type="entry name" value="DMFA2_C"/>
</dbReference>
<feature type="domain" description="N,N-dimethylformamidase beta subunit-like C-terminal" evidence="1">
    <location>
        <begin position="52"/>
        <end position="389"/>
    </location>
</feature>
<name>A0A8J3PG34_9ACTN</name>
<keyword evidence="3" id="KW-1185">Reference proteome</keyword>
<dbReference type="EMBL" id="BONJ01000020">
    <property type="protein sequence ID" value="GIG15304.1"/>
    <property type="molecule type" value="Genomic_DNA"/>
</dbReference>
<organism evidence="2 3">
    <name type="scientific">Catellatospora methionotrophica</name>
    <dbReference type="NCBI Taxonomy" id="121620"/>
    <lineage>
        <taxon>Bacteria</taxon>
        <taxon>Bacillati</taxon>
        <taxon>Actinomycetota</taxon>
        <taxon>Actinomycetes</taxon>
        <taxon>Micromonosporales</taxon>
        <taxon>Micromonosporaceae</taxon>
        <taxon>Catellatospora</taxon>
    </lineage>
</organism>
<dbReference type="Proteomes" id="UP000660339">
    <property type="component" value="Unassembled WGS sequence"/>
</dbReference>